<dbReference type="KEGG" id="serw:FY030_00795"/>
<feature type="chain" id="PRO_5039545135" evidence="4">
    <location>
        <begin position="17"/>
        <end position="460"/>
    </location>
</feature>
<dbReference type="Gene3D" id="3.40.190.10">
    <property type="entry name" value="Periplasmic binding protein-like II"/>
    <property type="match status" value="2"/>
</dbReference>
<evidence type="ECO:0000256" key="3">
    <source>
        <dbReference type="SAM" id="MobiDB-lite"/>
    </source>
</evidence>
<evidence type="ECO:0000313" key="6">
    <source>
        <dbReference type="Proteomes" id="UP000326546"/>
    </source>
</evidence>
<feature type="signal peptide" evidence="4">
    <location>
        <begin position="1"/>
        <end position="16"/>
    </location>
</feature>
<dbReference type="EMBL" id="CP044427">
    <property type="protein sequence ID" value="QFG67454.1"/>
    <property type="molecule type" value="Genomic_DNA"/>
</dbReference>
<dbReference type="PANTHER" id="PTHR43649:SF29">
    <property type="entry name" value="OSMOPROTECTIVE COMPOUNDS-BINDING PROTEIN GGTB"/>
    <property type="match status" value="1"/>
</dbReference>
<protein>
    <submittedName>
        <fullName evidence="5">Carbohydrate ABC transporter substrate-binding protein</fullName>
    </submittedName>
</protein>
<comment type="similarity">
    <text evidence="1">Belongs to the bacterial solute-binding protein 1 family.</text>
</comment>
<proteinExistence type="inferred from homology"/>
<sequence length="460" mass="49943">MVANSRWRRLAPPAIAAVAALTLTGCLQNPDAGRGNAAAAGVGEPEEGDGSVSIMGAFGGDEEAQFLASLEEFQQESGISITYVSDQDFTNTVQVRVNAGDPPDIGLFPQPGGVMNMADAGHVVPIDAFLDYDALHASLVPGFLDSARYQGRVYAAPMRMAVKSIVWYPKQAAEEAGWDMEPETLAELQELADQIRADTGATPWCIGWQADQATGWVGTDWIEEYMLRLHGPDVYDDWIYHRMPFNDELVVQAFEAYGELANKEGNVLGGSQGILNTPFGDAMNPAFREDPGCYLMRQGNFATGFLPDDVQENLDEEVGTFIFPRAEDGYDGQPILGAGDLAAAFSYDTDTIEVMEFLTSADFGGPWAQAGGWLSPHTTFDLSLYPDETTRGIAQMAVDADVFRYDGSDVMPREVGSGTFWTGMVEFQAGDKDAQQVVDQIEQQWPEEAAEDQSDVGDDQ</sequence>
<keyword evidence="6" id="KW-1185">Reference proteome</keyword>
<organism evidence="5 6">
    <name type="scientific">Ornithinimicrobium pratense</name>
    <dbReference type="NCBI Taxonomy" id="2593973"/>
    <lineage>
        <taxon>Bacteria</taxon>
        <taxon>Bacillati</taxon>
        <taxon>Actinomycetota</taxon>
        <taxon>Actinomycetes</taxon>
        <taxon>Micrococcales</taxon>
        <taxon>Ornithinimicrobiaceae</taxon>
        <taxon>Ornithinimicrobium</taxon>
    </lineage>
</organism>
<reference evidence="5 6" key="1">
    <citation type="submission" date="2019-09" db="EMBL/GenBank/DDBJ databases">
        <title>Serinicoccus pratensis sp. nov., isolated from meadow soil.</title>
        <authorList>
            <person name="Zhang W."/>
        </authorList>
    </citation>
    <scope>NUCLEOTIDE SEQUENCE [LARGE SCALE GENOMIC DNA]</scope>
    <source>
        <strain evidence="5 6">W204</strain>
    </source>
</reference>
<evidence type="ECO:0000256" key="1">
    <source>
        <dbReference type="ARBA" id="ARBA00008520"/>
    </source>
</evidence>
<feature type="compositionally biased region" description="Low complexity" evidence="3">
    <location>
        <begin position="33"/>
        <end position="43"/>
    </location>
</feature>
<evidence type="ECO:0000256" key="2">
    <source>
        <dbReference type="ARBA" id="ARBA00022448"/>
    </source>
</evidence>
<dbReference type="OrthoDB" id="8663148at2"/>
<dbReference type="SUPFAM" id="SSF53850">
    <property type="entry name" value="Periplasmic binding protein-like II"/>
    <property type="match status" value="1"/>
</dbReference>
<name>A0A5J6V2C2_9MICO</name>
<keyword evidence="4" id="KW-0732">Signal</keyword>
<dbReference type="Proteomes" id="UP000326546">
    <property type="component" value="Chromosome"/>
</dbReference>
<dbReference type="PANTHER" id="PTHR43649">
    <property type="entry name" value="ARABINOSE-BINDING PROTEIN-RELATED"/>
    <property type="match status" value="1"/>
</dbReference>
<evidence type="ECO:0000256" key="4">
    <source>
        <dbReference type="SAM" id="SignalP"/>
    </source>
</evidence>
<dbReference type="Pfam" id="PF01547">
    <property type="entry name" value="SBP_bac_1"/>
    <property type="match status" value="1"/>
</dbReference>
<dbReference type="InterPro" id="IPR050490">
    <property type="entry name" value="Bact_solute-bd_prot1"/>
</dbReference>
<dbReference type="PROSITE" id="PS51257">
    <property type="entry name" value="PROKAR_LIPOPROTEIN"/>
    <property type="match status" value="1"/>
</dbReference>
<dbReference type="AlphaFoldDB" id="A0A5J6V2C2"/>
<accession>A0A5J6V2C2</accession>
<feature type="region of interest" description="Disordered" evidence="3">
    <location>
        <begin position="33"/>
        <end position="52"/>
    </location>
</feature>
<keyword evidence="2" id="KW-0813">Transport</keyword>
<evidence type="ECO:0000313" key="5">
    <source>
        <dbReference type="EMBL" id="QFG67454.1"/>
    </source>
</evidence>
<gene>
    <name evidence="5" type="ORF">FY030_00795</name>
</gene>
<dbReference type="InterPro" id="IPR006059">
    <property type="entry name" value="SBP"/>
</dbReference>